<dbReference type="EMBL" id="JACHVX010000001">
    <property type="protein sequence ID" value="MBB2922137.1"/>
    <property type="molecule type" value="Genomic_DNA"/>
</dbReference>
<reference evidence="2 3" key="1">
    <citation type="submission" date="2020-08" db="EMBL/GenBank/DDBJ databases">
        <title>The Agave Microbiome: Exploring the role of microbial communities in plant adaptations to desert environments.</title>
        <authorList>
            <person name="Partida-Martinez L.P."/>
        </authorList>
    </citation>
    <scope>NUCLEOTIDE SEQUENCE [LARGE SCALE GENOMIC DNA]</scope>
    <source>
        <strain evidence="2 3">RAS26</strain>
    </source>
</reference>
<name>A0A7W4UDE4_9CELL</name>
<feature type="region of interest" description="Disordered" evidence="1">
    <location>
        <begin position="263"/>
        <end position="286"/>
    </location>
</feature>
<evidence type="ECO:0000313" key="3">
    <source>
        <dbReference type="Proteomes" id="UP000518206"/>
    </source>
</evidence>
<sequence length="286" mass="28590">MPGDAPAVVPDALLDVPSEPRPHAVPAALPHAVPDAPHVVPDAPHAVPGAGHVPVARRTSLLTTERPALPVPAELTTLLPDGLRRGGTVTVLGSTSLLLALLASACAGGAWAALVGQPTAGLLAAAEAGVALDRLAVVPAPGLDAPTVVAALLDGVDVVLVGPEAALTDSDRRRLAARARERGSVLLTSTPWPGANVVLTAEQGRWSGVGTGDGRLRTHELRVVRTGRGSAAVRTSVDVALPLGRPAPALVEPRASVTAASLAPAPAPEVAPEAEDAPAATLRLVG</sequence>
<dbReference type="AlphaFoldDB" id="A0A7W4UDE4"/>
<protein>
    <submittedName>
        <fullName evidence="2">Uncharacterized protein</fullName>
    </submittedName>
</protein>
<dbReference type="Proteomes" id="UP000518206">
    <property type="component" value="Unassembled WGS sequence"/>
</dbReference>
<proteinExistence type="predicted"/>
<evidence type="ECO:0000313" key="2">
    <source>
        <dbReference type="EMBL" id="MBB2922137.1"/>
    </source>
</evidence>
<accession>A0A7W4UDE4</accession>
<dbReference type="RefSeq" id="WP_183295028.1">
    <property type="nucleotide sequence ID" value="NZ_JACHVX010000001.1"/>
</dbReference>
<gene>
    <name evidence="2" type="ORF">FHR80_001031</name>
</gene>
<organism evidence="2 3">
    <name type="scientific">Cellulomonas cellasea</name>
    <dbReference type="NCBI Taxonomy" id="43670"/>
    <lineage>
        <taxon>Bacteria</taxon>
        <taxon>Bacillati</taxon>
        <taxon>Actinomycetota</taxon>
        <taxon>Actinomycetes</taxon>
        <taxon>Micrococcales</taxon>
        <taxon>Cellulomonadaceae</taxon>
        <taxon>Cellulomonas</taxon>
    </lineage>
</organism>
<evidence type="ECO:0000256" key="1">
    <source>
        <dbReference type="SAM" id="MobiDB-lite"/>
    </source>
</evidence>
<comment type="caution">
    <text evidence="2">The sequence shown here is derived from an EMBL/GenBank/DDBJ whole genome shotgun (WGS) entry which is preliminary data.</text>
</comment>
<reference evidence="2 3" key="2">
    <citation type="submission" date="2020-08" db="EMBL/GenBank/DDBJ databases">
        <authorList>
            <person name="Partida-Martinez L."/>
            <person name="Huntemann M."/>
            <person name="Clum A."/>
            <person name="Wang J."/>
            <person name="Palaniappan K."/>
            <person name="Ritter S."/>
            <person name="Chen I.-M."/>
            <person name="Stamatis D."/>
            <person name="Reddy T."/>
            <person name="O'Malley R."/>
            <person name="Daum C."/>
            <person name="Shapiro N."/>
            <person name="Ivanova N."/>
            <person name="Kyrpides N."/>
            <person name="Woyke T."/>
        </authorList>
    </citation>
    <scope>NUCLEOTIDE SEQUENCE [LARGE SCALE GENOMIC DNA]</scope>
    <source>
        <strain evidence="2 3">RAS26</strain>
    </source>
</reference>